<feature type="compositionally biased region" description="Basic and acidic residues" evidence="5">
    <location>
        <begin position="9"/>
        <end position="19"/>
    </location>
</feature>
<dbReference type="PANTHER" id="PTHR42718:SF39">
    <property type="entry name" value="ACTINORHODIN TRANSPORTER-RELATED"/>
    <property type="match status" value="1"/>
</dbReference>
<dbReference type="GO" id="GO:0016020">
    <property type="term" value="C:membrane"/>
    <property type="evidence" value="ECO:0007669"/>
    <property type="project" value="UniProtKB-SubCell"/>
</dbReference>
<feature type="transmembrane region" description="Helical" evidence="6">
    <location>
        <begin position="440"/>
        <end position="459"/>
    </location>
</feature>
<evidence type="ECO:0000259" key="7">
    <source>
        <dbReference type="PROSITE" id="PS50850"/>
    </source>
</evidence>
<dbReference type="PANTHER" id="PTHR42718">
    <property type="entry name" value="MAJOR FACILITATOR SUPERFAMILY MULTIDRUG TRANSPORTER MFSC"/>
    <property type="match status" value="1"/>
</dbReference>
<proteinExistence type="predicted"/>
<comment type="subcellular location">
    <subcellularLocation>
        <location evidence="1">Membrane</location>
        <topology evidence="1">Multi-pass membrane protein</topology>
    </subcellularLocation>
</comment>
<name>A0A1H6N2I8_9RHOB</name>
<dbReference type="EMBL" id="FNXG01000005">
    <property type="protein sequence ID" value="SEI08849.1"/>
    <property type="molecule type" value="Genomic_DNA"/>
</dbReference>
<keyword evidence="3 6" id="KW-1133">Transmembrane helix</keyword>
<dbReference type="STRING" id="65735.SAMN04488075_2783"/>
<dbReference type="PRINTS" id="PR01036">
    <property type="entry name" value="TCRTETB"/>
</dbReference>
<keyword evidence="2 6" id="KW-0812">Transmembrane</keyword>
<dbReference type="AlphaFoldDB" id="A0A1H6N2I8"/>
<protein>
    <submittedName>
        <fullName evidence="8">Drug resistance transporter, EmrB/QacA subfamily</fullName>
    </submittedName>
</protein>
<accession>A0A1H6N2I8</accession>
<evidence type="ECO:0000256" key="4">
    <source>
        <dbReference type="ARBA" id="ARBA00023136"/>
    </source>
</evidence>
<feature type="transmembrane region" description="Helical" evidence="6">
    <location>
        <begin position="257"/>
        <end position="276"/>
    </location>
</feature>
<dbReference type="Pfam" id="PF07690">
    <property type="entry name" value="MFS_1"/>
    <property type="match status" value="1"/>
</dbReference>
<evidence type="ECO:0000256" key="6">
    <source>
        <dbReference type="SAM" id="Phobius"/>
    </source>
</evidence>
<feature type="transmembrane region" description="Helical" evidence="6">
    <location>
        <begin position="392"/>
        <end position="411"/>
    </location>
</feature>
<feature type="transmembrane region" description="Helical" evidence="6">
    <location>
        <begin position="71"/>
        <end position="91"/>
    </location>
</feature>
<dbReference type="CDD" id="cd17321">
    <property type="entry name" value="MFS_MMR_MDR_like"/>
    <property type="match status" value="1"/>
</dbReference>
<gene>
    <name evidence="8" type="ORF">SAMN04488075_2783</name>
</gene>
<feature type="transmembrane region" description="Helical" evidence="6">
    <location>
        <begin position="331"/>
        <end position="352"/>
    </location>
</feature>
<dbReference type="InterPro" id="IPR020846">
    <property type="entry name" value="MFS_dom"/>
</dbReference>
<evidence type="ECO:0000256" key="1">
    <source>
        <dbReference type="ARBA" id="ARBA00004141"/>
    </source>
</evidence>
<keyword evidence="4 6" id="KW-0472">Membrane</keyword>
<sequence>MFQAQESGVDQRYEPDRPDPGVAPAPGQLSDRDRWRVLGVLLAVIFMSLVGVSIVNVALPSIQSGLGAGQSAMQWVLSGYALTFGVILVAAGRAGDILGRGGFFLVGVGVFTLASVGAGLAPDTRWLNAARLLQGIGSGLLNPQGLGMIQQYFRGAERGRAFGLLGTAVGFSVAIGPVLGGVLIQFGGHDLGWRLTFLVNVPIGIAAILLGLAWFPKPLFRPAPAGVWRALDPVGAALLGLAILAILWPFMQAGETALAWGLLPAGAVMLWAWVAWERRQTRLGQSPMVDLRIFRTRSFTNGSIVMTLYFMGMTSIWVLVALYVQQGVGKSAFASGLIGIPAALLSAWAANWAGRRVGRWGRAIVSWGLVLALVGLALSIAVVVLGQTHGVSVWWLLLTLSFLGLAQGAVISPNQTLTLEEVPLEYAGSSGAVMQTGQRIGTSVGIAIITAAVFAVLAVSDWTVAVAAGFALIGLVILAALVVAVRDQRRRARG</sequence>
<dbReference type="OrthoDB" id="2414439at2"/>
<dbReference type="Gene3D" id="1.20.1250.20">
    <property type="entry name" value="MFS general substrate transporter like domains"/>
    <property type="match status" value="1"/>
</dbReference>
<dbReference type="GO" id="GO:0022857">
    <property type="term" value="F:transmembrane transporter activity"/>
    <property type="evidence" value="ECO:0007669"/>
    <property type="project" value="InterPro"/>
</dbReference>
<dbReference type="InterPro" id="IPR011701">
    <property type="entry name" value="MFS"/>
</dbReference>
<feature type="region of interest" description="Disordered" evidence="5">
    <location>
        <begin position="1"/>
        <end position="28"/>
    </location>
</feature>
<feature type="transmembrane region" description="Helical" evidence="6">
    <location>
        <begin position="465"/>
        <end position="485"/>
    </location>
</feature>
<dbReference type="Proteomes" id="UP000199125">
    <property type="component" value="Unassembled WGS sequence"/>
</dbReference>
<feature type="transmembrane region" description="Helical" evidence="6">
    <location>
        <begin position="364"/>
        <end position="386"/>
    </location>
</feature>
<feature type="transmembrane region" description="Helical" evidence="6">
    <location>
        <begin position="132"/>
        <end position="149"/>
    </location>
</feature>
<evidence type="ECO:0000256" key="5">
    <source>
        <dbReference type="SAM" id="MobiDB-lite"/>
    </source>
</evidence>
<dbReference type="Gene3D" id="1.20.1720.10">
    <property type="entry name" value="Multidrug resistance protein D"/>
    <property type="match status" value="1"/>
</dbReference>
<feature type="transmembrane region" description="Helical" evidence="6">
    <location>
        <begin position="192"/>
        <end position="215"/>
    </location>
</feature>
<dbReference type="InterPro" id="IPR036259">
    <property type="entry name" value="MFS_trans_sf"/>
</dbReference>
<reference evidence="9" key="1">
    <citation type="submission" date="2016-10" db="EMBL/GenBank/DDBJ databases">
        <authorList>
            <person name="Varghese N."/>
            <person name="Submissions S."/>
        </authorList>
    </citation>
    <scope>NUCLEOTIDE SEQUENCE [LARGE SCALE GENOMIC DNA]</scope>
    <source>
        <strain evidence="9">DSM 11593</strain>
    </source>
</reference>
<feature type="transmembrane region" description="Helical" evidence="6">
    <location>
        <begin position="103"/>
        <end position="120"/>
    </location>
</feature>
<feature type="domain" description="Major facilitator superfamily (MFS) profile" evidence="7">
    <location>
        <begin position="37"/>
        <end position="486"/>
    </location>
</feature>
<feature type="transmembrane region" description="Helical" evidence="6">
    <location>
        <begin position="227"/>
        <end position="251"/>
    </location>
</feature>
<evidence type="ECO:0000256" key="2">
    <source>
        <dbReference type="ARBA" id="ARBA00022692"/>
    </source>
</evidence>
<keyword evidence="9" id="KW-1185">Reference proteome</keyword>
<dbReference type="PROSITE" id="PS50850">
    <property type="entry name" value="MFS"/>
    <property type="match status" value="1"/>
</dbReference>
<evidence type="ECO:0000313" key="8">
    <source>
        <dbReference type="EMBL" id="SEI08849.1"/>
    </source>
</evidence>
<evidence type="ECO:0000256" key="3">
    <source>
        <dbReference type="ARBA" id="ARBA00022989"/>
    </source>
</evidence>
<feature type="transmembrane region" description="Helical" evidence="6">
    <location>
        <begin position="161"/>
        <end position="186"/>
    </location>
</feature>
<dbReference type="SUPFAM" id="SSF103473">
    <property type="entry name" value="MFS general substrate transporter"/>
    <property type="match status" value="1"/>
</dbReference>
<evidence type="ECO:0000313" key="9">
    <source>
        <dbReference type="Proteomes" id="UP000199125"/>
    </source>
</evidence>
<dbReference type="RefSeq" id="WP_090848682.1">
    <property type="nucleotide sequence ID" value="NZ_FNXG01000005.1"/>
</dbReference>
<organism evidence="8 9">
    <name type="scientific">Paracoccus alkenifer</name>
    <dbReference type="NCBI Taxonomy" id="65735"/>
    <lineage>
        <taxon>Bacteria</taxon>
        <taxon>Pseudomonadati</taxon>
        <taxon>Pseudomonadota</taxon>
        <taxon>Alphaproteobacteria</taxon>
        <taxon>Rhodobacterales</taxon>
        <taxon>Paracoccaceae</taxon>
        <taxon>Paracoccus</taxon>
    </lineage>
</organism>
<feature type="transmembrane region" description="Helical" evidence="6">
    <location>
        <begin position="304"/>
        <end position="325"/>
    </location>
</feature>
<feature type="transmembrane region" description="Helical" evidence="6">
    <location>
        <begin position="37"/>
        <end position="59"/>
    </location>
</feature>